<evidence type="ECO:0000313" key="1">
    <source>
        <dbReference type="EMBL" id="WRW34760.1"/>
    </source>
</evidence>
<reference evidence="1" key="1">
    <citation type="submission" date="2023-12" db="EMBL/GenBank/DDBJ databases">
        <title>Isolation and Characterisation of Novel Lytic Bacteriophages for therapeutic applications in Prosthetic Joint Infections.</title>
        <authorList>
            <person name="Burton N."/>
            <person name="Melo L.D.R."/>
            <person name="Pearce B."/>
            <person name="Tadesse M.D."/>
            <person name="Vryonis E."/>
            <person name="Sagona A."/>
        </authorList>
    </citation>
    <scope>NUCLEOTIDE SEQUENCE</scope>
</reference>
<gene>
    <name evidence="1" type="ORF">CF5_0054</name>
</gene>
<sequence>MIKHVFNVFLDDYSIHILANSEEEVMDLCFKCFEYNTMSIEYIKDMYTKSDFPQFIGDLQHAS</sequence>
<accession>A0AAX4J7Q1</accession>
<evidence type="ECO:0000313" key="2">
    <source>
        <dbReference type="Proteomes" id="UP001432109"/>
    </source>
</evidence>
<name>A0AAX4J7Q1_9CAUD</name>
<organism evidence="1 2">
    <name type="scientific">Staphylococcus phage CF5</name>
    <dbReference type="NCBI Taxonomy" id="3113739"/>
    <lineage>
        <taxon>Viruses</taxon>
        <taxon>Duplodnaviria</taxon>
        <taxon>Heunggongvirae</taxon>
        <taxon>Uroviricota</taxon>
        <taxon>Caudoviricetes</taxon>
        <taxon>Herelleviridae</taxon>
        <taxon>Twortvirinae</taxon>
        <taxon>Silviavirus</taxon>
    </lineage>
</organism>
<dbReference type="EMBL" id="PP034390">
    <property type="protein sequence ID" value="WRW34760.1"/>
    <property type="molecule type" value="Genomic_DNA"/>
</dbReference>
<dbReference type="Proteomes" id="UP001432109">
    <property type="component" value="Segment"/>
</dbReference>
<protein>
    <submittedName>
        <fullName evidence="1">Uncharacterized protein</fullName>
    </submittedName>
</protein>
<proteinExistence type="predicted"/>